<keyword evidence="3" id="KW-1185">Reference proteome</keyword>
<dbReference type="Proteomes" id="UP000078542">
    <property type="component" value="Unassembled WGS sequence"/>
</dbReference>
<dbReference type="STRING" id="456900.A0A151IFZ1"/>
<name>A0A151IFZ1_9HYME</name>
<protein>
    <submittedName>
        <fullName evidence="2">Uncharacterized protein</fullName>
    </submittedName>
</protein>
<feature type="compositionally biased region" description="Polar residues" evidence="1">
    <location>
        <begin position="349"/>
        <end position="359"/>
    </location>
</feature>
<evidence type="ECO:0000313" key="3">
    <source>
        <dbReference type="Proteomes" id="UP000078542"/>
    </source>
</evidence>
<dbReference type="AlphaFoldDB" id="A0A151IFZ1"/>
<evidence type="ECO:0000313" key="2">
    <source>
        <dbReference type="EMBL" id="KYN00134.1"/>
    </source>
</evidence>
<dbReference type="EMBL" id="KQ977749">
    <property type="protein sequence ID" value="KYN00134.1"/>
    <property type="molecule type" value="Genomic_DNA"/>
</dbReference>
<proteinExistence type="predicted"/>
<feature type="compositionally biased region" description="Polar residues" evidence="1">
    <location>
        <begin position="388"/>
        <end position="417"/>
    </location>
</feature>
<reference evidence="2 3" key="1">
    <citation type="submission" date="2016-03" db="EMBL/GenBank/DDBJ databases">
        <title>Cyphomyrmex costatus WGS genome.</title>
        <authorList>
            <person name="Nygaard S."/>
            <person name="Hu H."/>
            <person name="Boomsma J."/>
            <person name="Zhang G."/>
        </authorList>
    </citation>
    <scope>NUCLEOTIDE SEQUENCE [LARGE SCALE GENOMIC DNA]</scope>
    <source>
        <strain evidence="2">MS0001</strain>
        <tissue evidence="2">Whole body</tissue>
    </source>
</reference>
<gene>
    <name evidence="2" type="ORF">ALC62_09095</name>
</gene>
<feature type="compositionally biased region" description="Basic and acidic residues" evidence="1">
    <location>
        <begin position="322"/>
        <end position="348"/>
    </location>
</feature>
<feature type="compositionally biased region" description="Basic and acidic residues" evidence="1">
    <location>
        <begin position="1"/>
        <end position="91"/>
    </location>
</feature>
<sequence>MATRNRDKASADSAADAEKGEARGTSLETREYELERIEQAIRGKEQRQHENALREEMEKIEASRRQLNKDRENFTLEMTRKESDLRNREQEIQNQAVDGWQELDRTPREPTTLQPPHVESSYRTTERNANTRDLSPLRIDHSNNNKIKVSFREITDSVPYFDGYNIPLSRFVRACRRAKEIISPNAERDLTKLLINKLGHRAYYAVEDEPCDSIADLIDLLTGAFGLPKTIDQYRGELSIIFLKPQEHVLDYISRVKELRTAIIDLERREKRYLDPYFLSQVDDLTARSFIDGLPFEYRIQMGTEERVSHTRAFATAKAISKRQELDKRREIDNRRDTRYRADYDKTAPRQQNASPADQRQSRSYRDTPPQQSDPRRVRFPPPITNPREPNTRSSYQHQYQNTREPYQSTHTVSQSAPIKTCHYCKKVGHDINECRRREYNNNLRATSQQNQSGPPGNGKTSSGHDANPTGNKKHTRPLNSITTEEIKDEITTTETLE</sequence>
<accession>A0A151IFZ1</accession>
<feature type="region of interest" description="Disordered" evidence="1">
    <location>
        <begin position="1"/>
        <end position="128"/>
    </location>
</feature>
<feature type="compositionally biased region" description="Polar residues" evidence="1">
    <location>
        <begin position="445"/>
        <end position="471"/>
    </location>
</feature>
<organism evidence="2 3">
    <name type="scientific">Cyphomyrmex costatus</name>
    <dbReference type="NCBI Taxonomy" id="456900"/>
    <lineage>
        <taxon>Eukaryota</taxon>
        <taxon>Metazoa</taxon>
        <taxon>Ecdysozoa</taxon>
        <taxon>Arthropoda</taxon>
        <taxon>Hexapoda</taxon>
        <taxon>Insecta</taxon>
        <taxon>Pterygota</taxon>
        <taxon>Neoptera</taxon>
        <taxon>Endopterygota</taxon>
        <taxon>Hymenoptera</taxon>
        <taxon>Apocrita</taxon>
        <taxon>Aculeata</taxon>
        <taxon>Formicoidea</taxon>
        <taxon>Formicidae</taxon>
        <taxon>Myrmicinae</taxon>
        <taxon>Cyphomyrmex</taxon>
    </lineage>
</organism>
<feature type="region of interest" description="Disordered" evidence="1">
    <location>
        <begin position="445"/>
        <end position="498"/>
    </location>
</feature>
<feature type="region of interest" description="Disordered" evidence="1">
    <location>
        <begin position="319"/>
        <end position="417"/>
    </location>
</feature>
<evidence type="ECO:0000256" key="1">
    <source>
        <dbReference type="SAM" id="MobiDB-lite"/>
    </source>
</evidence>